<dbReference type="InterPro" id="IPR009075">
    <property type="entry name" value="AcylCo_DH/oxidase_C"/>
</dbReference>
<evidence type="ECO:0000259" key="9">
    <source>
        <dbReference type="Pfam" id="PF02770"/>
    </source>
</evidence>
<proteinExistence type="inferred from homology"/>
<dbReference type="InterPro" id="IPR036250">
    <property type="entry name" value="AcylCo_DH-like_C"/>
</dbReference>
<dbReference type="OrthoDB" id="9775090at2"/>
<dbReference type="InterPro" id="IPR009100">
    <property type="entry name" value="AcylCoA_DH/oxidase_NM_dom_sf"/>
</dbReference>
<protein>
    <submittedName>
        <fullName evidence="11">Acyl-CoA dehydrogenase</fullName>
        <ecNumber evidence="11">1.3.99.-</ecNumber>
    </submittedName>
</protein>
<evidence type="ECO:0000313" key="11">
    <source>
        <dbReference type="EMBL" id="SLN29577.1"/>
    </source>
</evidence>
<dbReference type="Proteomes" id="UP000193200">
    <property type="component" value="Unassembled WGS sequence"/>
</dbReference>
<dbReference type="PANTHER" id="PTHR43292">
    <property type="entry name" value="ACYL-COA DEHYDROGENASE"/>
    <property type="match status" value="1"/>
</dbReference>
<dbReference type="Pfam" id="PF00441">
    <property type="entry name" value="Acyl-CoA_dh_1"/>
    <property type="match status" value="1"/>
</dbReference>
<dbReference type="Gene3D" id="1.10.540.10">
    <property type="entry name" value="Acyl-CoA dehydrogenase/oxidase, N-terminal domain"/>
    <property type="match status" value="1"/>
</dbReference>
<evidence type="ECO:0000313" key="12">
    <source>
        <dbReference type="Proteomes" id="UP000193200"/>
    </source>
</evidence>
<dbReference type="InterPro" id="IPR046373">
    <property type="entry name" value="Acyl-CoA_Oxase/DH_mid-dom_sf"/>
</dbReference>
<comment type="similarity">
    <text evidence="2 6">Belongs to the acyl-CoA dehydrogenase family.</text>
</comment>
<evidence type="ECO:0000256" key="4">
    <source>
        <dbReference type="ARBA" id="ARBA00022827"/>
    </source>
</evidence>
<dbReference type="Gene3D" id="2.40.110.10">
    <property type="entry name" value="Butyryl-CoA Dehydrogenase, subunit A, domain 2"/>
    <property type="match status" value="1"/>
</dbReference>
<keyword evidence="5 6" id="KW-0560">Oxidoreductase</keyword>
<feature type="domain" description="Acyl-CoA dehydrogenase/oxidase C-terminal" evidence="8">
    <location>
        <begin position="231"/>
        <end position="396"/>
    </location>
</feature>
<dbReference type="InParanoid" id="A0A1Y5RZY4"/>
<dbReference type="GO" id="GO:0016627">
    <property type="term" value="F:oxidoreductase activity, acting on the CH-CH group of donors"/>
    <property type="evidence" value="ECO:0007669"/>
    <property type="project" value="InterPro"/>
</dbReference>
<dbReference type="Pfam" id="PF02771">
    <property type="entry name" value="Acyl-CoA_dh_N"/>
    <property type="match status" value="1"/>
</dbReference>
<evidence type="ECO:0000256" key="2">
    <source>
        <dbReference type="ARBA" id="ARBA00009347"/>
    </source>
</evidence>
<evidence type="ECO:0000256" key="7">
    <source>
        <dbReference type="SAM" id="MobiDB-lite"/>
    </source>
</evidence>
<dbReference type="InterPro" id="IPR037069">
    <property type="entry name" value="AcylCoA_DH/ox_N_sf"/>
</dbReference>
<dbReference type="EMBL" id="FWFR01000001">
    <property type="protein sequence ID" value="SLN29577.1"/>
    <property type="molecule type" value="Genomic_DNA"/>
</dbReference>
<dbReference type="Gene3D" id="1.20.140.10">
    <property type="entry name" value="Butyryl-CoA Dehydrogenase, subunit A, domain 3"/>
    <property type="match status" value="1"/>
</dbReference>
<dbReference type="InterPro" id="IPR006091">
    <property type="entry name" value="Acyl-CoA_Oxase/DH_mid-dom"/>
</dbReference>
<dbReference type="SUPFAM" id="SSF47203">
    <property type="entry name" value="Acyl-CoA dehydrogenase C-terminal domain-like"/>
    <property type="match status" value="1"/>
</dbReference>
<accession>A0A1Y5RZY4</accession>
<evidence type="ECO:0000256" key="5">
    <source>
        <dbReference type="ARBA" id="ARBA00023002"/>
    </source>
</evidence>
<feature type="domain" description="Acyl-CoA dehydrogenase/oxidase N-terminal" evidence="10">
    <location>
        <begin position="7"/>
        <end position="121"/>
    </location>
</feature>
<dbReference type="InterPro" id="IPR013786">
    <property type="entry name" value="AcylCoA_DH/ox_N"/>
</dbReference>
<dbReference type="SUPFAM" id="SSF56645">
    <property type="entry name" value="Acyl-CoA dehydrogenase NM domain-like"/>
    <property type="match status" value="1"/>
</dbReference>
<feature type="domain" description="Acyl-CoA oxidase/dehydrogenase middle" evidence="9">
    <location>
        <begin position="125"/>
        <end position="219"/>
    </location>
</feature>
<evidence type="ECO:0000256" key="6">
    <source>
        <dbReference type="RuleBase" id="RU362125"/>
    </source>
</evidence>
<evidence type="ECO:0000259" key="8">
    <source>
        <dbReference type="Pfam" id="PF00441"/>
    </source>
</evidence>
<evidence type="ECO:0000256" key="1">
    <source>
        <dbReference type="ARBA" id="ARBA00001974"/>
    </source>
</evidence>
<gene>
    <name evidence="11" type="primary">mmgC_5</name>
    <name evidence="11" type="ORF">OCH7691_01004</name>
</gene>
<dbReference type="FunFam" id="2.40.110.10:FF:000011">
    <property type="entry name" value="Acyl-CoA dehydrogenase FadE34"/>
    <property type="match status" value="1"/>
</dbReference>
<dbReference type="EC" id="1.3.99.-" evidence="11"/>
<dbReference type="InterPro" id="IPR052161">
    <property type="entry name" value="Mycobact_Acyl-CoA_DH"/>
</dbReference>
<name>A0A1Y5RZY4_9PROT</name>
<keyword evidence="4 6" id="KW-0274">FAD</keyword>
<dbReference type="PANTHER" id="PTHR43292:SF3">
    <property type="entry name" value="ACYL-COA DEHYDROGENASE FADE29"/>
    <property type="match status" value="1"/>
</dbReference>
<keyword evidence="12" id="KW-1185">Reference proteome</keyword>
<comment type="cofactor">
    <cofactor evidence="1 6">
        <name>FAD</name>
        <dbReference type="ChEBI" id="CHEBI:57692"/>
    </cofactor>
</comment>
<dbReference type="RefSeq" id="WP_085882270.1">
    <property type="nucleotide sequence ID" value="NZ_FWFR01000001.1"/>
</dbReference>
<feature type="region of interest" description="Disordered" evidence="7">
    <location>
        <begin position="346"/>
        <end position="365"/>
    </location>
</feature>
<dbReference type="GO" id="GO:0050660">
    <property type="term" value="F:flavin adenine dinucleotide binding"/>
    <property type="evidence" value="ECO:0007669"/>
    <property type="project" value="InterPro"/>
</dbReference>
<dbReference type="Pfam" id="PF02770">
    <property type="entry name" value="Acyl-CoA_dh_M"/>
    <property type="match status" value="1"/>
</dbReference>
<organism evidence="11 12">
    <name type="scientific">Oceanibacterium hippocampi</name>
    <dbReference type="NCBI Taxonomy" id="745714"/>
    <lineage>
        <taxon>Bacteria</taxon>
        <taxon>Pseudomonadati</taxon>
        <taxon>Pseudomonadota</taxon>
        <taxon>Alphaproteobacteria</taxon>
        <taxon>Sneathiellales</taxon>
        <taxon>Sneathiellaceae</taxon>
        <taxon>Oceanibacterium</taxon>
    </lineage>
</organism>
<evidence type="ECO:0000259" key="10">
    <source>
        <dbReference type="Pfam" id="PF02771"/>
    </source>
</evidence>
<reference evidence="11 12" key="1">
    <citation type="submission" date="2017-03" db="EMBL/GenBank/DDBJ databases">
        <authorList>
            <person name="Afonso C.L."/>
            <person name="Miller P.J."/>
            <person name="Scott M.A."/>
            <person name="Spackman E."/>
            <person name="Goraichik I."/>
            <person name="Dimitrov K.M."/>
            <person name="Suarez D.L."/>
            <person name="Swayne D.E."/>
        </authorList>
    </citation>
    <scope>NUCLEOTIDE SEQUENCE [LARGE SCALE GENOMIC DNA]</scope>
    <source>
        <strain evidence="11 12">CECT 7691</strain>
    </source>
</reference>
<sequence length="399" mass="44147">MDLAFSSEDRAFREEVLAFVEANLPGEIRDRVARGLGVGKEALTAWQRTLHEKGWVAPAWPRNYGGAEWPLVRRYLFQQVMGEAAAPDIPPFGVNMVGPVIYTFGNEAQKARFLPRVLSGEDWWCQGYSEPGSGSDLASLRTRAEDQGDHYLVNGQKIWTTYAHLADWIFCLVRTDDSGRPQEGISFLLIDMKTPGITVRPIITIDHGHSVNEVFFEDVRVPKENLVGEPGKGWTYAKFLLSNERTGIAHVASAKRQVARIKSIAGAEEIDGRPLIEDRAFRARLAAVEVDLMALEFTELRLLSKVQGGGTLGAESSLLKIRATEIQQSLTGLLLEALGNYAAPFEAESEDDARRNEPPIGPDYRDGALQQHIYGRAATIYGGSNEIQRNIIAKMVLGL</sequence>
<dbReference type="AlphaFoldDB" id="A0A1Y5RZY4"/>
<keyword evidence="3 6" id="KW-0285">Flavoprotein</keyword>
<dbReference type="GO" id="GO:0005886">
    <property type="term" value="C:plasma membrane"/>
    <property type="evidence" value="ECO:0007669"/>
    <property type="project" value="TreeGrafter"/>
</dbReference>
<evidence type="ECO:0000256" key="3">
    <source>
        <dbReference type="ARBA" id="ARBA00022630"/>
    </source>
</evidence>